<dbReference type="Proteomes" id="UP000685013">
    <property type="component" value="Chromosome 3"/>
</dbReference>
<feature type="transmembrane region" description="Helical" evidence="2">
    <location>
        <begin position="317"/>
        <end position="337"/>
    </location>
</feature>
<evidence type="ECO:0000313" key="3">
    <source>
        <dbReference type="EMBL" id="KAG6603537.1"/>
    </source>
</evidence>
<feature type="region of interest" description="Disordered" evidence="1">
    <location>
        <begin position="1"/>
        <end position="28"/>
    </location>
</feature>
<keyword evidence="2" id="KW-0812">Transmembrane</keyword>
<dbReference type="PANTHER" id="PTHR34945:SF4">
    <property type="entry name" value="2-OXOGLUTARATE (2OG) AND FE(II)-DEPENDENT OXYGENASE SUPERFAMILY PROTEIN"/>
    <property type="match status" value="1"/>
</dbReference>
<reference evidence="3 4" key="1">
    <citation type="journal article" date="2021" name="Hortic Res">
        <title>The domestication of Cucurbita argyrosperma as revealed by the genome of its wild relative.</title>
        <authorList>
            <person name="Barrera-Redondo J."/>
            <person name="Sanchez-de la Vega G."/>
            <person name="Aguirre-Liguori J.A."/>
            <person name="Castellanos-Morales G."/>
            <person name="Gutierrez-Guerrero Y.T."/>
            <person name="Aguirre-Dugua X."/>
            <person name="Aguirre-Planter E."/>
            <person name="Tenaillon M.I."/>
            <person name="Lira-Saade R."/>
            <person name="Eguiarte L.E."/>
        </authorList>
    </citation>
    <scope>NUCLEOTIDE SEQUENCE [LARGE SCALE GENOMIC DNA]</scope>
    <source>
        <strain evidence="3">JBR-2021</strain>
    </source>
</reference>
<gene>
    <name evidence="3" type="ORF">SDJN03_04146</name>
</gene>
<dbReference type="PANTHER" id="PTHR34945">
    <property type="entry name" value="2-OXOGLUTARATE (2OG) AND FE(II)-DEPENDENT OXYGENASE SUPERFAMILY PROTEIN"/>
    <property type="match status" value="1"/>
</dbReference>
<evidence type="ECO:0000313" key="4">
    <source>
        <dbReference type="Proteomes" id="UP000685013"/>
    </source>
</evidence>
<feature type="non-terminal residue" evidence="3">
    <location>
        <position position="1"/>
    </location>
</feature>
<proteinExistence type="predicted"/>
<protein>
    <submittedName>
        <fullName evidence="3">Uncharacterized protein</fullName>
    </submittedName>
</protein>
<keyword evidence="4" id="KW-1185">Reference proteome</keyword>
<comment type="caution">
    <text evidence="3">The sequence shown here is derived from an EMBL/GenBank/DDBJ whole genome shotgun (WGS) entry which is preliminary data.</text>
</comment>
<dbReference type="EMBL" id="JAGKQH010000003">
    <property type="protein sequence ID" value="KAG6603537.1"/>
    <property type="molecule type" value="Genomic_DNA"/>
</dbReference>
<accession>A0AAV6NVX2</accession>
<evidence type="ECO:0000256" key="2">
    <source>
        <dbReference type="SAM" id="Phobius"/>
    </source>
</evidence>
<name>A0AAV6NVX2_9ROSI</name>
<keyword evidence="2" id="KW-0472">Membrane</keyword>
<organism evidence="3 4">
    <name type="scientific">Cucurbita argyrosperma subsp. sororia</name>
    <dbReference type="NCBI Taxonomy" id="37648"/>
    <lineage>
        <taxon>Eukaryota</taxon>
        <taxon>Viridiplantae</taxon>
        <taxon>Streptophyta</taxon>
        <taxon>Embryophyta</taxon>
        <taxon>Tracheophyta</taxon>
        <taxon>Spermatophyta</taxon>
        <taxon>Magnoliopsida</taxon>
        <taxon>eudicotyledons</taxon>
        <taxon>Gunneridae</taxon>
        <taxon>Pentapetalae</taxon>
        <taxon>rosids</taxon>
        <taxon>fabids</taxon>
        <taxon>Cucurbitales</taxon>
        <taxon>Cucurbitaceae</taxon>
        <taxon>Cucurbiteae</taxon>
        <taxon>Cucurbita</taxon>
    </lineage>
</organism>
<sequence>MALSRTKSRLTIPAPPPSPIPTGTGSRSAANETFKQFLEKSIHLPQLSLPESRFISTTNPSLAVIDFRSLASPSGGDATARMLRSANEFGAFRIVNHGISGEEILSVVNEAKSVWEDDDRSWAGDVGNREVVFQVRRRNDSEASENTVVQAATNRQISEKMEKIRCKLEGIEEKISERLWKCMGENMKKGDKKERIFSIYRYNNNHQNPNPCERENKNKNMMSLHIPGEHCQFSINSHQQPSSFSFDAAADMIVVTLGEQLVERSLGKLKSARSEMTFVPDLLGSGTSFSIELEVSSNTNLVKKHSHSKIITIYDQILVAFYVISVYVLYNCMCSLFKGK</sequence>
<evidence type="ECO:0000256" key="1">
    <source>
        <dbReference type="SAM" id="MobiDB-lite"/>
    </source>
</evidence>
<keyword evidence="2" id="KW-1133">Transmembrane helix</keyword>
<dbReference type="AlphaFoldDB" id="A0AAV6NVX2"/>